<comment type="caution">
    <text evidence="14">The sequence shown here is derived from an EMBL/GenBank/DDBJ whole genome shotgun (WGS) entry which is preliminary data.</text>
</comment>
<keyword evidence="2" id="KW-0328">Glycosyltransferase</keyword>
<feature type="binding site" evidence="12">
    <location>
        <position position="286"/>
    </location>
    <ligand>
        <name>Mn(2+)</name>
        <dbReference type="ChEBI" id="CHEBI:29035"/>
    </ligand>
</feature>
<evidence type="ECO:0000313" key="15">
    <source>
        <dbReference type="Proteomes" id="UP000188268"/>
    </source>
</evidence>
<evidence type="ECO:0000256" key="1">
    <source>
        <dbReference type="ARBA" id="ARBA00004653"/>
    </source>
</evidence>
<dbReference type="Gramene" id="OMO92599">
    <property type="protein sequence ID" value="OMO92599"/>
    <property type="gene ID" value="CCACVL1_06812"/>
</dbReference>
<gene>
    <name evidence="14" type="ORF">CCACVL1_06812</name>
</gene>
<dbReference type="STRING" id="210143.A0A1R3JCP9"/>
<dbReference type="GO" id="GO:0071555">
    <property type="term" value="P:cell wall organization"/>
    <property type="evidence" value="ECO:0007669"/>
    <property type="project" value="UniProtKB-KW"/>
</dbReference>
<dbReference type="GO" id="GO:0000139">
    <property type="term" value="C:Golgi membrane"/>
    <property type="evidence" value="ECO:0007669"/>
    <property type="project" value="UniProtKB-SubCell"/>
</dbReference>
<dbReference type="OrthoDB" id="1929172at2759"/>
<evidence type="ECO:0000256" key="7">
    <source>
        <dbReference type="ARBA" id="ARBA00023136"/>
    </source>
</evidence>
<keyword evidence="8" id="KW-0961">Cell wall biogenesis/degradation</keyword>
<keyword evidence="7 13" id="KW-0472">Membrane</keyword>
<evidence type="ECO:0000256" key="2">
    <source>
        <dbReference type="ARBA" id="ARBA00022676"/>
    </source>
</evidence>
<feature type="binding site" evidence="11">
    <location>
        <position position="113"/>
    </location>
    <ligand>
        <name>UDP-alpha-D-glucose</name>
        <dbReference type="ChEBI" id="CHEBI:58885"/>
    </ligand>
</feature>
<dbReference type="InterPro" id="IPR029044">
    <property type="entry name" value="Nucleotide-diphossugar_trans"/>
</dbReference>
<dbReference type="InterPro" id="IPR005150">
    <property type="entry name" value="Cellulose_synth"/>
</dbReference>
<evidence type="ECO:0000256" key="9">
    <source>
        <dbReference type="ARBA" id="ARBA00037405"/>
    </source>
</evidence>
<reference evidence="14 15" key="1">
    <citation type="submission" date="2013-09" db="EMBL/GenBank/DDBJ databases">
        <title>Corchorus capsularis genome sequencing.</title>
        <authorList>
            <person name="Alam M."/>
            <person name="Haque M.S."/>
            <person name="Islam M.S."/>
            <person name="Emdad E.M."/>
            <person name="Islam M.M."/>
            <person name="Ahmed B."/>
            <person name="Halim A."/>
            <person name="Hossen Q.M.M."/>
            <person name="Hossain M.Z."/>
            <person name="Ahmed R."/>
            <person name="Khan M.M."/>
            <person name="Islam R."/>
            <person name="Rashid M.M."/>
            <person name="Khan S.A."/>
            <person name="Rahman M.S."/>
            <person name="Alam M."/>
        </authorList>
    </citation>
    <scope>NUCLEOTIDE SEQUENCE [LARGE SCALE GENOMIC DNA]</scope>
    <source>
        <strain evidence="15">cv. CVL-1</strain>
        <tissue evidence="14">Whole seedling</tissue>
    </source>
</reference>
<sequence length="1115" mass="128156">MGSNGYLPLFETRPAKGLALFRAYAASIFIAIFFLCFYRIIYFPVVEGKPAKFAWIGMFLSELWFAFYFFIIVVVRWNRVFRYTFKDRLSSRYEEETLPGVDIFVCTADPGIEPPIMVINTVLSLMAYDYPPEKLSVYLSDDGCSDLTFYALLEASRFSQLWLPFCRKLKIEPRSPEVYFKNTAEPADDVDSAMAKQWLQIKKSYEDMRVRIETITKLGRIPDDIRKDHKGYNEWNFVSSRHDHPAIIQILIDGRDPNTMDIQGKPLPTLVYMAREKKPPYHHNFKAGAMNALIRVSSSISNAPFILNVDCDMYSNNSETIRDVLCFLLDEDKGHEIAFVQYPQSFAGLTKNDIYYSTFRIEMEVELPGFDGNGGPCYIGTGCVHRRETLCGMKYSKGFKFEWRAMKNDGKIKGSAIVLEQNCKVLASCTYEENTEWGKEVSSCWALPFLHAIFVCRALLLMEFVSCGGTIRGWLNEQRMWLFKRTTSFLFAILDNILKLCRFSKSAFVITEKVVDDHVYQRYEQEIMEFGTTSPMFTILATLALLNLFNFIAGLKKVVLDDVRVKVFDLLGLQILLCCALVLLNLPIYQGMFFRKDSVVRWNRVFRYTFKDRLSSRYDQEETLPGVDIFVCTADPGIEPPIMVINTVLSLMAYDYPPEKLSVYLSDDGCSDLTFYALLEASRFSKLWLPFCRKLKIEPRSPEVYFKNTAEPADDVDSAMAKEWLLIKKSYQDMKMRIETITKLGRIPDDIRKDHKGYNEWNFVSSRHDHPAIIQILIDGRDPNTMDIQGKPLPTLVYMAREKKPPYHHNFKAGAMNALIRVSSSISNAPFILNVDCDMYSNNSETIRDVLCFLLDEDKGHEIAFVQYPQSFAGLTKNDIYYSALRIEMEVELPGFDGNGGPCYIGTGCVHRRETLCGMKYSNGFKFEWRAMKNIDGKIKESASVLEQNFKVLASCTYEENTEWGKEISSFWALPFLYAIFVCRALLLMEFVSCGGTFRAFVITEKMVDDHVYQRYEQEIMEFRTTSPMFTILATLALLNLFSFIAGLKKVVLDDVQMKVFDLLGFQILLCCALVLLNLPIYQGMFFRKDSGKMPPSVTYRSLTYALLACTIAMY</sequence>
<dbReference type="AlphaFoldDB" id="A0A1R3JCP9"/>
<feature type="binding site" evidence="11">
    <location>
        <position position="142"/>
    </location>
    <ligand>
        <name>UDP-alpha-D-glucose</name>
        <dbReference type="ChEBI" id="CHEBI:58885"/>
    </ligand>
</feature>
<feature type="transmembrane region" description="Helical" evidence="13">
    <location>
        <begin position="20"/>
        <end position="41"/>
    </location>
</feature>
<feature type="transmembrane region" description="Helical" evidence="13">
    <location>
        <begin position="53"/>
        <end position="77"/>
    </location>
</feature>
<dbReference type="Pfam" id="PF03552">
    <property type="entry name" value="Cellulose_synt"/>
    <property type="match status" value="2"/>
</dbReference>
<feature type="transmembrane region" description="Helical" evidence="13">
    <location>
        <begin position="536"/>
        <end position="555"/>
    </location>
</feature>
<dbReference type="GO" id="GO:0030244">
    <property type="term" value="P:cellulose biosynthetic process"/>
    <property type="evidence" value="ECO:0007669"/>
    <property type="project" value="InterPro"/>
</dbReference>
<evidence type="ECO:0000256" key="11">
    <source>
        <dbReference type="PIRSR" id="PIRSR605150-2"/>
    </source>
</evidence>
<comment type="similarity">
    <text evidence="10">Belongs to the glycosyltransferase 2 family. Plant cellulose synthase-like E subfamily.</text>
</comment>
<evidence type="ECO:0000256" key="8">
    <source>
        <dbReference type="ARBA" id="ARBA00023316"/>
    </source>
</evidence>
<comment type="subcellular location">
    <subcellularLocation>
        <location evidence="1">Golgi apparatus membrane</location>
        <topology evidence="1">Multi-pass membrane protein</topology>
    </subcellularLocation>
</comment>
<comment type="function">
    <text evidence="9">Thought to be a Golgi-localized beta-glycan synthase that polymerize the backbones of noncellulosic polysaccharides (hemicelluloses) of plant cell wall.</text>
</comment>
<evidence type="ECO:0000256" key="4">
    <source>
        <dbReference type="ARBA" id="ARBA00022692"/>
    </source>
</evidence>
<dbReference type="GO" id="GO:0016760">
    <property type="term" value="F:cellulose synthase (UDP-forming) activity"/>
    <property type="evidence" value="ECO:0007669"/>
    <property type="project" value="InterPro"/>
</dbReference>
<dbReference type="OMA" id="CVHRRET"/>
<dbReference type="EMBL" id="AWWV01008173">
    <property type="protein sequence ID" value="OMO92599.1"/>
    <property type="molecule type" value="Genomic_DNA"/>
</dbReference>
<keyword evidence="15" id="KW-1185">Reference proteome</keyword>
<feature type="transmembrane region" description="Helical" evidence="13">
    <location>
        <begin position="1060"/>
        <end position="1078"/>
    </location>
</feature>
<organism evidence="14 15">
    <name type="scientific">Corchorus capsularis</name>
    <name type="common">Jute</name>
    <dbReference type="NCBI Taxonomy" id="210143"/>
    <lineage>
        <taxon>Eukaryota</taxon>
        <taxon>Viridiplantae</taxon>
        <taxon>Streptophyta</taxon>
        <taxon>Embryophyta</taxon>
        <taxon>Tracheophyta</taxon>
        <taxon>Spermatophyta</taxon>
        <taxon>Magnoliopsida</taxon>
        <taxon>eudicotyledons</taxon>
        <taxon>Gunneridae</taxon>
        <taxon>Pentapetalae</taxon>
        <taxon>rosids</taxon>
        <taxon>malvids</taxon>
        <taxon>Malvales</taxon>
        <taxon>Malvaceae</taxon>
        <taxon>Grewioideae</taxon>
        <taxon>Apeibeae</taxon>
        <taxon>Corchorus</taxon>
    </lineage>
</organism>
<dbReference type="SUPFAM" id="SSF53448">
    <property type="entry name" value="Nucleotide-diphospho-sugar transferases"/>
    <property type="match status" value="2"/>
</dbReference>
<dbReference type="Gene3D" id="3.90.550.10">
    <property type="entry name" value="Spore Coat Polysaccharide Biosynthesis Protein SpsA, Chain A"/>
    <property type="match status" value="4"/>
</dbReference>
<feature type="binding site" evidence="12">
    <location>
        <position position="310"/>
    </location>
    <ligand>
        <name>Mn(2+)</name>
        <dbReference type="ChEBI" id="CHEBI:29035"/>
    </ligand>
</feature>
<name>A0A1R3JCP9_COCAP</name>
<protein>
    <submittedName>
        <fullName evidence="14">Cellulose synthase</fullName>
    </submittedName>
</protein>
<evidence type="ECO:0000313" key="14">
    <source>
        <dbReference type="EMBL" id="OMO92599.1"/>
    </source>
</evidence>
<dbReference type="FunFam" id="3.90.550.10:FF:000138">
    <property type="entry name" value="Cellulose synthase isolog"/>
    <property type="match status" value="2"/>
</dbReference>
<dbReference type="Proteomes" id="UP000188268">
    <property type="component" value="Unassembled WGS sequence"/>
</dbReference>
<dbReference type="PANTHER" id="PTHR13301">
    <property type="entry name" value="X-BOX TRANSCRIPTION FACTOR-RELATED"/>
    <property type="match status" value="1"/>
</dbReference>
<accession>A0A1R3JCP9</accession>
<dbReference type="FunFam" id="3.90.550.10:FF:000112">
    <property type="entry name" value="Cellulose synthase-like protein E1"/>
    <property type="match status" value="2"/>
</dbReference>
<keyword evidence="6" id="KW-0333">Golgi apparatus</keyword>
<keyword evidence="3" id="KW-0808">Transferase</keyword>
<proteinExistence type="inferred from homology"/>
<evidence type="ECO:0000256" key="5">
    <source>
        <dbReference type="ARBA" id="ARBA00022989"/>
    </source>
</evidence>
<evidence type="ECO:0000256" key="13">
    <source>
        <dbReference type="SAM" id="Phobius"/>
    </source>
</evidence>
<keyword evidence="5 13" id="KW-1133">Transmembrane helix</keyword>
<evidence type="ECO:0000256" key="3">
    <source>
        <dbReference type="ARBA" id="ARBA00022679"/>
    </source>
</evidence>
<keyword evidence="4 13" id="KW-0812">Transmembrane</keyword>
<feature type="transmembrane region" description="Helical" evidence="13">
    <location>
        <begin position="567"/>
        <end position="586"/>
    </location>
</feature>
<feature type="transmembrane region" description="Helical" evidence="13">
    <location>
        <begin position="1029"/>
        <end position="1048"/>
    </location>
</feature>
<evidence type="ECO:0000256" key="10">
    <source>
        <dbReference type="ARBA" id="ARBA00060766"/>
    </source>
</evidence>
<evidence type="ECO:0000256" key="12">
    <source>
        <dbReference type="PIRSR" id="PIRSR605150-3"/>
    </source>
</evidence>
<evidence type="ECO:0000256" key="6">
    <source>
        <dbReference type="ARBA" id="ARBA00023034"/>
    </source>
</evidence>